<evidence type="ECO:0000259" key="3">
    <source>
        <dbReference type="Pfam" id="PF16501"/>
    </source>
</evidence>
<feature type="region of interest" description="Disordered" evidence="2">
    <location>
        <begin position="1243"/>
        <end position="1281"/>
    </location>
</feature>
<feature type="compositionally biased region" description="Polar residues" evidence="2">
    <location>
        <begin position="427"/>
        <end position="443"/>
    </location>
</feature>
<dbReference type="PANTHER" id="PTHR31434">
    <property type="entry name" value="S PHASE CYCLIN A-ASSOCIATED PROTEIN IN THE ENDOPLASMIC RETICULUM"/>
    <property type="match status" value="1"/>
</dbReference>
<dbReference type="EMBL" id="GEDC01005126">
    <property type="protein sequence ID" value="JAS32172.1"/>
    <property type="molecule type" value="Transcribed_RNA"/>
</dbReference>
<feature type="compositionally biased region" description="Basic and acidic residues" evidence="2">
    <location>
        <begin position="1254"/>
        <end position="1281"/>
    </location>
</feature>
<feature type="domain" description="S phase cyclin A-associated protein in the endoplasmic reticulum N-terminal" evidence="3">
    <location>
        <begin position="68"/>
        <end position="160"/>
    </location>
</feature>
<evidence type="ECO:0000313" key="4">
    <source>
        <dbReference type="EMBL" id="JAS32172.1"/>
    </source>
</evidence>
<proteinExistence type="predicted"/>
<dbReference type="PANTHER" id="PTHR31434:SF2">
    <property type="entry name" value="S PHASE CYCLIN A-ASSOCIATED PROTEIN IN THE ENDOPLASMIC RETICULUM"/>
    <property type="match status" value="1"/>
</dbReference>
<dbReference type="InterPro" id="IPR016024">
    <property type="entry name" value="ARM-type_fold"/>
</dbReference>
<feature type="compositionally biased region" description="Low complexity" evidence="2">
    <location>
        <begin position="459"/>
        <end position="470"/>
    </location>
</feature>
<feature type="region of interest" description="Disordered" evidence="2">
    <location>
        <begin position="427"/>
        <end position="471"/>
    </location>
</feature>
<evidence type="ECO:0000256" key="1">
    <source>
        <dbReference type="SAM" id="Coils"/>
    </source>
</evidence>
<feature type="compositionally biased region" description="Basic and acidic residues" evidence="2">
    <location>
        <begin position="444"/>
        <end position="455"/>
    </location>
</feature>
<keyword evidence="1" id="KW-0175">Coiled coil</keyword>
<accession>A0A1B6E2L9</accession>
<reference evidence="4" key="1">
    <citation type="submission" date="2015-12" db="EMBL/GenBank/DDBJ databases">
        <title>De novo transcriptome assembly of four potential Pierce s Disease insect vectors from Arizona vineyards.</title>
        <authorList>
            <person name="Tassone E.E."/>
        </authorList>
    </citation>
    <scope>NUCLEOTIDE SEQUENCE</scope>
</reference>
<sequence length="1869" mass="212129">MENVRLLVQEEGRAARNLIAFHVDISAPDSVKSLLKKPPTSPRIQSEVNMTKRSLTVSKSGSRVRSASTGRDKKSELHARYWAFLFGNLQRAVDEIYQTCETDESISECKEVIMILENFTRDFHNLIEWFKVKWDYESTPPPQRPTSLAWEVRKSSPGKFQIPMKAPIDPNAPSKRHLDFYADATLSGSNTDSLNVLQTNENETNRFGLCFGDVIFDENILFNKDITNCLDEKEIEKNEVINKNGKTNSDDKKNENNSEVVLVNGDVIISESKEGEVNATDQSSQTEPQKINCLADKRNIKTIAANPNVNKKPTVLLKISNKNHLNNAKHPLTVSMPRKTIPLSPTNTASVKNTLSGQYIPGRNVAATAFVPGKRFVPVQNKSIGISEKPTSVSQLKTTSQVKLSNEDKICAYPNLLVDDLTKNTEVNTSEKSQQCNISSTNSDNKDEKQSEHSLEIVSNSNESQTSQQSDCLENTLFTTEENIKLGNNTNVNLQLGLSEDQAKQDVNKKENSTQNKIVESNKQAITDDNVQKNINKSTSLKEDIKNHPMNLKTAVCNIKEANIIKANKGEAIRLSPTKQELPKVLCDKYVMTDFPALQPPQTLNQPLITIQSNLNKYNISRPTNTIKKTADTLTLSNKNSTITNSNKVCDGVSKKHDQNDKLAYSVVSKLYRSKTAIEIRSDKKFNPSNNVRIDNVSVVRNKETSDFEKSKYSATPRLYKSKTAIDMKSFGKTKPINNKYPATNRKVDQAFYKSSTELVSNKDIPRVEKDTNSKKEKVFSKEMHKDEDGWETVRVRSRGRLNPLSQSSGNIKFRGFTAASRFSLPSPATSLPALALHIDVQNDSYQKLNKDKQNLEIAKGLKSNEKNVPKKCKINDEYTIKRAKSKDDKGINKFKTLIADRKLAEKEKENNVIKKSNERIEKSKNDLLLKRNANQDLNDAMMDMMMVNNVEEQMLNEEELRKSMELYEEEKMLTKEIQDLESTELEEVDTETDETETDGEVTASTEDEDTGNRISALKVKYEEALKVTGMSWADQMETLDKLEELMAMDTSNLGSAWIDRLSTLEKLEELVARHPGRALELHQKLSSPSRRRTLPDTIQRYHARQASAKRKREQLLQDKSAKMRELLNKVEEVKAAQAQLVEDRKKRLEDKLKRAEENRASHLRNIQKKAHDEEEKLREIAFINELEAQNKRHDFMASCQEQQDRLQGILDERQRKLEEKAAKEAAVEERRRVLEAERQEKLEKMQERRRKREERIDREQQEKEKERLEMAREKARDREERLQALQAAQLANAEELQKKIQQKQEDSARRHEENIENIRQKALEAGALRGTTDDILPRLMPYETKKLCQVCAVLIDSEVYLLSHLRGKAHLEAVKEKHELDDVIIDAPPDKMDLRLRQEKERQKALRKRCKKIRGRMAQRGEEYLAKQSVIISKKLDSPNKGRLFKCLKEVDKLHCSQGIGQWPNNAITLLERSLAEINRILEKQNALDQKVFKDLNGFNTLLNILNLALDIPKNKISYLPPKCFLTTCTVFSSACVNNGENSRFVMLTNKIALVLDLLLCRLNLLIPENRQTLAEPSLPVDPVAGALMKLFAQILTNSCDNVTGEVPDLAPRLQDIVSYTVSVGVVDKLAIYCTSVRDPIDENQQVAQFLLSAIQLLTTLCEVKCGHGKGDPTQLVSTLKATELVGAVSMLYGMLLHQGSPQRDITTSPPALPSHTILVTKSTLNFLKAVALLDLKMFQSVLGAEGMSLELRHIASYLLWYCSVADEKDLLHQVVEAVGYFAVNHYENQMILQSGFMPTVLQQLCNLPFEYFSDPSLTSLLFPTLLACCHNNSDNRVILEQELSYQLLEDFRKSDKAQSNSIIKLIK</sequence>
<feature type="coiled-coil region" evidence="1">
    <location>
        <begin position="1099"/>
        <end position="1173"/>
    </location>
</feature>
<dbReference type="SUPFAM" id="SSF48371">
    <property type="entry name" value="ARM repeat"/>
    <property type="match status" value="1"/>
</dbReference>
<feature type="compositionally biased region" description="Acidic residues" evidence="2">
    <location>
        <begin position="983"/>
        <end position="1010"/>
    </location>
</feature>
<evidence type="ECO:0000256" key="2">
    <source>
        <dbReference type="SAM" id="MobiDB-lite"/>
    </source>
</evidence>
<dbReference type="Pfam" id="PF16501">
    <property type="entry name" value="SCAPER_N"/>
    <property type="match status" value="1"/>
</dbReference>
<organism evidence="4">
    <name type="scientific">Clastoptera arizonana</name>
    <name type="common">Arizona spittle bug</name>
    <dbReference type="NCBI Taxonomy" id="38151"/>
    <lineage>
        <taxon>Eukaryota</taxon>
        <taxon>Metazoa</taxon>
        <taxon>Ecdysozoa</taxon>
        <taxon>Arthropoda</taxon>
        <taxon>Hexapoda</taxon>
        <taxon>Insecta</taxon>
        <taxon>Pterygota</taxon>
        <taxon>Neoptera</taxon>
        <taxon>Paraneoptera</taxon>
        <taxon>Hemiptera</taxon>
        <taxon>Auchenorrhyncha</taxon>
        <taxon>Cercopoidea</taxon>
        <taxon>Clastopteridae</taxon>
        <taxon>Clastoptera</taxon>
    </lineage>
</organism>
<feature type="region of interest" description="Disordered" evidence="2">
    <location>
        <begin position="983"/>
        <end position="1011"/>
    </location>
</feature>
<protein>
    <recommendedName>
        <fullName evidence="3">S phase cyclin A-associated protein in the endoplasmic reticulum N-terminal domain-containing protein</fullName>
    </recommendedName>
</protein>
<gene>
    <name evidence="4" type="ORF">g.29220</name>
</gene>
<name>A0A1B6E2L9_9HEMI</name>
<dbReference type="InterPro" id="IPR032446">
    <property type="entry name" value="SCAPER_N"/>
</dbReference>